<dbReference type="Proteomes" id="UP000006727">
    <property type="component" value="Chromosome 6"/>
</dbReference>
<protein>
    <submittedName>
        <fullName evidence="2 3">Uncharacterized protein</fullName>
    </submittedName>
</protein>
<evidence type="ECO:0000313" key="3">
    <source>
        <dbReference type="EnsemblPlants" id="PAC:32977378.CDS.1"/>
    </source>
</evidence>
<feature type="region of interest" description="Disordered" evidence="1">
    <location>
        <begin position="22"/>
        <end position="49"/>
    </location>
</feature>
<dbReference type="EnsemblPlants" id="Pp3c6_11780V3.1">
    <property type="protein sequence ID" value="PAC:32977378.CDS.1"/>
    <property type="gene ID" value="Pp3c6_11780"/>
</dbReference>
<dbReference type="Gramene" id="Pp3c6_11780V3.1">
    <property type="protein sequence ID" value="PAC:32977378.CDS.1"/>
    <property type="gene ID" value="Pp3c6_11780"/>
</dbReference>
<reference evidence="3" key="3">
    <citation type="submission" date="2020-12" db="UniProtKB">
        <authorList>
            <consortium name="EnsemblPlants"/>
        </authorList>
    </citation>
    <scope>IDENTIFICATION</scope>
</reference>
<evidence type="ECO:0000256" key="1">
    <source>
        <dbReference type="SAM" id="MobiDB-lite"/>
    </source>
</evidence>
<accession>A0A2K1KFA2</accession>
<feature type="compositionally biased region" description="Polar residues" evidence="1">
    <location>
        <begin position="36"/>
        <end position="49"/>
    </location>
</feature>
<sequence length="73" mass="8405">MWFWKVLEFPLLELELQRLQEPCSPSSETEKPGLISLSTRPGYSSTTRFVSTDRQTEHCRKNPAPQFLKSGCC</sequence>
<evidence type="ECO:0000313" key="2">
    <source>
        <dbReference type="EMBL" id="PNR52460.1"/>
    </source>
</evidence>
<name>A0A2K1KFA2_PHYPA</name>
<gene>
    <name evidence="2" type="ORF">PHYPA_008834</name>
</gene>
<reference evidence="2 4" key="2">
    <citation type="journal article" date="2018" name="Plant J.">
        <title>The Physcomitrella patens chromosome-scale assembly reveals moss genome structure and evolution.</title>
        <authorList>
            <person name="Lang D."/>
            <person name="Ullrich K.K."/>
            <person name="Murat F."/>
            <person name="Fuchs J."/>
            <person name="Jenkins J."/>
            <person name="Haas F.B."/>
            <person name="Piednoel M."/>
            <person name="Gundlach H."/>
            <person name="Van Bel M."/>
            <person name="Meyberg R."/>
            <person name="Vives C."/>
            <person name="Morata J."/>
            <person name="Symeonidi A."/>
            <person name="Hiss M."/>
            <person name="Muchero W."/>
            <person name="Kamisugi Y."/>
            <person name="Saleh O."/>
            <person name="Blanc G."/>
            <person name="Decker E.L."/>
            <person name="van Gessel N."/>
            <person name="Grimwood J."/>
            <person name="Hayes R.D."/>
            <person name="Graham S.W."/>
            <person name="Gunter L.E."/>
            <person name="McDaniel S.F."/>
            <person name="Hoernstein S.N.W."/>
            <person name="Larsson A."/>
            <person name="Li F.W."/>
            <person name="Perroud P.F."/>
            <person name="Phillips J."/>
            <person name="Ranjan P."/>
            <person name="Rokshar D.S."/>
            <person name="Rothfels C.J."/>
            <person name="Schneider L."/>
            <person name="Shu S."/>
            <person name="Stevenson D.W."/>
            <person name="Thummler F."/>
            <person name="Tillich M."/>
            <person name="Villarreal Aguilar J.C."/>
            <person name="Widiez T."/>
            <person name="Wong G.K."/>
            <person name="Wymore A."/>
            <person name="Zhang Y."/>
            <person name="Zimmer A.D."/>
            <person name="Quatrano R.S."/>
            <person name="Mayer K.F.X."/>
            <person name="Goodstein D."/>
            <person name="Casacuberta J.M."/>
            <person name="Vandepoele K."/>
            <person name="Reski R."/>
            <person name="Cuming A.C."/>
            <person name="Tuskan G.A."/>
            <person name="Maumus F."/>
            <person name="Salse J."/>
            <person name="Schmutz J."/>
            <person name="Rensing S.A."/>
        </authorList>
    </citation>
    <scope>NUCLEOTIDE SEQUENCE [LARGE SCALE GENOMIC DNA]</scope>
    <source>
        <strain evidence="3 4">cv. Gransden 2004</strain>
    </source>
</reference>
<dbReference type="EMBL" id="ABEU02000006">
    <property type="protein sequence ID" value="PNR52460.1"/>
    <property type="molecule type" value="Genomic_DNA"/>
</dbReference>
<evidence type="ECO:0000313" key="4">
    <source>
        <dbReference type="Proteomes" id="UP000006727"/>
    </source>
</evidence>
<keyword evidence="4" id="KW-1185">Reference proteome</keyword>
<organism evidence="2">
    <name type="scientific">Physcomitrium patens</name>
    <name type="common">Spreading-leaved earth moss</name>
    <name type="synonym">Physcomitrella patens</name>
    <dbReference type="NCBI Taxonomy" id="3218"/>
    <lineage>
        <taxon>Eukaryota</taxon>
        <taxon>Viridiplantae</taxon>
        <taxon>Streptophyta</taxon>
        <taxon>Embryophyta</taxon>
        <taxon>Bryophyta</taxon>
        <taxon>Bryophytina</taxon>
        <taxon>Bryopsida</taxon>
        <taxon>Funariidae</taxon>
        <taxon>Funariales</taxon>
        <taxon>Funariaceae</taxon>
        <taxon>Physcomitrium</taxon>
    </lineage>
</organism>
<dbReference type="InParanoid" id="A0A2K1KFA2"/>
<proteinExistence type="predicted"/>
<reference evidence="2 4" key="1">
    <citation type="journal article" date="2008" name="Science">
        <title>The Physcomitrella genome reveals evolutionary insights into the conquest of land by plants.</title>
        <authorList>
            <person name="Rensing S."/>
            <person name="Lang D."/>
            <person name="Zimmer A."/>
            <person name="Terry A."/>
            <person name="Salamov A."/>
            <person name="Shapiro H."/>
            <person name="Nishiyama T."/>
            <person name="Perroud P.-F."/>
            <person name="Lindquist E."/>
            <person name="Kamisugi Y."/>
            <person name="Tanahashi T."/>
            <person name="Sakakibara K."/>
            <person name="Fujita T."/>
            <person name="Oishi K."/>
            <person name="Shin-I T."/>
            <person name="Kuroki Y."/>
            <person name="Toyoda A."/>
            <person name="Suzuki Y."/>
            <person name="Hashimoto A."/>
            <person name="Yamaguchi K."/>
            <person name="Sugano A."/>
            <person name="Kohara Y."/>
            <person name="Fujiyama A."/>
            <person name="Anterola A."/>
            <person name="Aoki S."/>
            <person name="Ashton N."/>
            <person name="Barbazuk W.B."/>
            <person name="Barker E."/>
            <person name="Bennetzen J."/>
            <person name="Bezanilla M."/>
            <person name="Blankenship R."/>
            <person name="Cho S.H."/>
            <person name="Dutcher S."/>
            <person name="Estelle M."/>
            <person name="Fawcett J.A."/>
            <person name="Gundlach H."/>
            <person name="Hanada K."/>
            <person name="Heyl A."/>
            <person name="Hicks K.A."/>
            <person name="Hugh J."/>
            <person name="Lohr M."/>
            <person name="Mayer K."/>
            <person name="Melkozernov A."/>
            <person name="Murata T."/>
            <person name="Nelson D."/>
            <person name="Pils B."/>
            <person name="Prigge M."/>
            <person name="Reiss B."/>
            <person name="Renner T."/>
            <person name="Rombauts S."/>
            <person name="Rushton P."/>
            <person name="Sanderfoot A."/>
            <person name="Schween G."/>
            <person name="Shiu S.-H."/>
            <person name="Stueber K."/>
            <person name="Theodoulou F.L."/>
            <person name="Tu H."/>
            <person name="Van de Peer Y."/>
            <person name="Verrier P.J."/>
            <person name="Waters E."/>
            <person name="Wood A."/>
            <person name="Yang L."/>
            <person name="Cove D."/>
            <person name="Cuming A."/>
            <person name="Hasebe M."/>
            <person name="Lucas S."/>
            <person name="Mishler D.B."/>
            <person name="Reski R."/>
            <person name="Grigoriev I."/>
            <person name="Quatrano R.S."/>
            <person name="Boore J.L."/>
        </authorList>
    </citation>
    <scope>NUCLEOTIDE SEQUENCE [LARGE SCALE GENOMIC DNA]</scope>
    <source>
        <strain evidence="3 4">cv. Gransden 2004</strain>
    </source>
</reference>
<dbReference type="AlphaFoldDB" id="A0A2K1KFA2"/>